<evidence type="ECO:0000256" key="1">
    <source>
        <dbReference type="SAM" id="MobiDB-lite"/>
    </source>
</evidence>
<evidence type="ECO:0000256" key="2">
    <source>
        <dbReference type="SAM" id="Phobius"/>
    </source>
</evidence>
<dbReference type="PANTHER" id="PTHR10166">
    <property type="entry name" value="VOLTAGE-DEPENDENT CALCIUM CHANNEL SUBUNIT ALPHA-2/DELTA-RELATED"/>
    <property type="match status" value="1"/>
</dbReference>
<feature type="transmembrane region" description="Helical" evidence="2">
    <location>
        <begin position="1108"/>
        <end position="1130"/>
    </location>
</feature>
<gene>
    <name evidence="3" type="primary">CACHD1</name>
    <name evidence="3" type="ORF">CDAR_504381</name>
</gene>
<proteinExistence type="predicted"/>
<dbReference type="GO" id="GO:0005891">
    <property type="term" value="C:voltage-gated calcium channel complex"/>
    <property type="evidence" value="ECO:0007669"/>
    <property type="project" value="TreeGrafter"/>
</dbReference>
<dbReference type="Pfam" id="PF22673">
    <property type="entry name" value="MCP-like_PDC_1"/>
    <property type="match status" value="1"/>
</dbReference>
<evidence type="ECO:0000313" key="3">
    <source>
        <dbReference type="EMBL" id="GIY27076.1"/>
    </source>
</evidence>
<keyword evidence="2" id="KW-0472">Membrane</keyword>
<dbReference type="EMBL" id="BPLQ01007013">
    <property type="protein sequence ID" value="GIY27076.1"/>
    <property type="molecule type" value="Genomic_DNA"/>
</dbReference>
<reference evidence="3 4" key="1">
    <citation type="submission" date="2021-06" db="EMBL/GenBank/DDBJ databases">
        <title>Caerostris darwini draft genome.</title>
        <authorList>
            <person name="Kono N."/>
            <person name="Arakawa K."/>
        </authorList>
    </citation>
    <scope>NUCLEOTIDE SEQUENCE [LARGE SCALE GENOMIC DNA]</scope>
</reference>
<feature type="region of interest" description="Disordered" evidence="1">
    <location>
        <begin position="1230"/>
        <end position="1250"/>
    </location>
</feature>
<keyword evidence="2" id="KW-1133">Transmembrane helix</keyword>
<protein>
    <submittedName>
        <fullName evidence="3">VWFA and cache domain-containing protein 1</fullName>
    </submittedName>
</protein>
<dbReference type="Gene3D" id="3.30.450.20">
    <property type="entry name" value="PAS domain"/>
    <property type="match status" value="2"/>
</dbReference>
<dbReference type="FunFam" id="3.30.450.20:FF:000024">
    <property type="entry name" value="VWFA and cache domain-containing protein 1"/>
    <property type="match status" value="1"/>
</dbReference>
<comment type="caution">
    <text evidence="3">The sequence shown here is derived from an EMBL/GenBank/DDBJ whole genome shotgun (WGS) entry which is preliminary data.</text>
</comment>
<accession>A0AAV4S1L6</accession>
<evidence type="ECO:0000313" key="4">
    <source>
        <dbReference type="Proteomes" id="UP001054837"/>
    </source>
</evidence>
<dbReference type="InterPro" id="IPR029151">
    <property type="entry name" value="Sensor-like_sf"/>
</dbReference>
<sequence>MLLTYEKDSDELSNQKRYVVRLNAKVLAHERDRLEKSFQKTLFSSSSSGKQFSFGQGSYFLNPGKSIGSFLRRISNEELCVTRMQAIYDTLPTADVIEDSQEILEEITYKMSRKMKEYITILAKNKKYIEDIADSQQFRFEHTDIACCQLNPESLKYSEQFGVDITLERGCMTFPYAHSPTGLYIGKTFCAAFQLHFKKAPSLLWQYFISHDGAHFEYPGYHQNFKAECDQKTDRHRQIYLDTVKSKTKHVIIAIDQGNSLSLLQFGSAKIVGKHILSLLSSNDKVVTFGLASDIQYPQGNNCTGESFMYATSEAKLELTRFFDNLTRKHNATDHVLGFRKIYELVREVELKNTSVNNEILIVYVSRGLLSSLVDAKQVLEIISEGNLKSKSHIVINTYALIDDDRPVMYEKDFLQDIAHQNFKKYSIYPKASTKIQKGVLVLVNTTKDISMTIGDIFQDFPNHPYLKTVFSLPYYDSVNKGMIVSISQQVFNGNNIFGVTGIDISLADLTEDVSYFRNSDSLYVFLIDESGIALTHPSFSHPTYASWHHVHTYIWHLEDKLRFQKHYKTILRESSGQIAIPFKLPRVHNDDSLVEEKVAIYNWKKVEGTPYIVCVVFIEPAKTKKILKDLTYTGPAEFSYHRIDIMPAATSCRHMKQLSSLGTTAVFLSASCFISPYKYIREEEDFKTVLSYMAYLKDARNVISNPGIKSGIRNEVLALSQITSAWKAAAENKEFSSYIVRRFIATSNGVFQVYPATLIDKSYDATRRDWYIRALEHPGKMILTAPYLDVGGAGYVITLSHTIFEGKPTAMHSPDDNIVAVMGIDFTFGYFYKFLLEKIPACKLDHMICFLLDDKGYLVSHPDLIDPTGRGPLEQQHITHKEPLVANDLLNHRAFVTKKLCASYSDPTIQRYYELNTSLDTVLTNLVHGEHCTKYQVMHVYGTNLFLGIVNQTCDGITAFCPCSMTDRLCLNCHRMEPTECECPCECPLKMDLCSGQLNSDYTHYPICPHFPELPNLPAVNLDLLEHLEPCYELHCSLRTEASDCIGVLGCEWCQLDSDGATPLIRKFCTEQRKCFGGVLGSRTPYADEIVENLPENGSLVVTSHSIGAVSGGIISGFLFVAFVMFLVCRKRRPSHYRSASPDSTFRMTQLNNEPEEMEPYQEPIHPVTPFCRPPIPHMENVASPYRVPTHYRRPAGGDSDHGYSTMTPHEDSELAPYFEPLLLGRVSTVPSQHSTSSGSRTSSPVSCVPSTTCSVSPSILKMESGVPSWVTQRDFLCSTDAKTRGSYVVAHVQVHSENVD</sequence>
<dbReference type="CDD" id="cd12913">
    <property type="entry name" value="PDC1_MCP_like"/>
    <property type="match status" value="1"/>
</dbReference>
<name>A0AAV4S1L6_9ARAC</name>
<dbReference type="SUPFAM" id="SSF103190">
    <property type="entry name" value="Sensory domain-like"/>
    <property type="match status" value="1"/>
</dbReference>
<dbReference type="PANTHER" id="PTHR10166:SF66">
    <property type="entry name" value="VWFA AND CACHE DOMAIN-CONTAINING PROTEIN CG16868"/>
    <property type="match status" value="1"/>
</dbReference>
<dbReference type="GO" id="GO:0005245">
    <property type="term" value="F:voltage-gated calcium channel activity"/>
    <property type="evidence" value="ECO:0007669"/>
    <property type="project" value="TreeGrafter"/>
</dbReference>
<dbReference type="InterPro" id="IPR051173">
    <property type="entry name" value="Ca_channel_alpha-2/delta"/>
</dbReference>
<keyword evidence="2" id="KW-0812">Transmembrane</keyword>
<dbReference type="CDD" id="cd18774">
    <property type="entry name" value="PDC2_HK_sensor"/>
    <property type="match status" value="1"/>
</dbReference>
<keyword evidence="4" id="KW-1185">Reference proteome</keyword>
<feature type="compositionally biased region" description="Low complexity" evidence="1">
    <location>
        <begin position="1233"/>
        <end position="1250"/>
    </location>
</feature>
<organism evidence="3 4">
    <name type="scientific">Caerostris darwini</name>
    <dbReference type="NCBI Taxonomy" id="1538125"/>
    <lineage>
        <taxon>Eukaryota</taxon>
        <taxon>Metazoa</taxon>
        <taxon>Ecdysozoa</taxon>
        <taxon>Arthropoda</taxon>
        <taxon>Chelicerata</taxon>
        <taxon>Arachnida</taxon>
        <taxon>Araneae</taxon>
        <taxon>Araneomorphae</taxon>
        <taxon>Entelegynae</taxon>
        <taxon>Araneoidea</taxon>
        <taxon>Araneidae</taxon>
        <taxon>Caerostris</taxon>
    </lineage>
</organism>
<dbReference type="Proteomes" id="UP001054837">
    <property type="component" value="Unassembled WGS sequence"/>
</dbReference>